<dbReference type="Gene3D" id="2.30.180.10">
    <property type="entry name" value="FAS1 domain"/>
    <property type="match status" value="4"/>
</dbReference>
<dbReference type="SMART" id="SM00554">
    <property type="entry name" value="FAS1"/>
    <property type="match status" value="4"/>
</dbReference>
<feature type="domain" description="FAS1" evidence="1">
    <location>
        <begin position="311"/>
        <end position="451"/>
    </location>
</feature>
<evidence type="ECO:0000259" key="1">
    <source>
        <dbReference type="PROSITE" id="PS50213"/>
    </source>
</evidence>
<dbReference type="RefSeq" id="WP_009579451.1">
    <property type="nucleotide sequence ID" value="NZ_AMZN01000029.1"/>
</dbReference>
<dbReference type="PROSITE" id="PS51257">
    <property type="entry name" value="PROKAR_LIPOPROTEIN"/>
    <property type="match status" value="1"/>
</dbReference>
<dbReference type="SUPFAM" id="SSF82153">
    <property type="entry name" value="FAS1 domain"/>
    <property type="match status" value="4"/>
</dbReference>
<feature type="domain" description="FAS1" evidence="1">
    <location>
        <begin position="41"/>
        <end position="166"/>
    </location>
</feature>
<feature type="domain" description="FAS1" evidence="1">
    <location>
        <begin position="170"/>
        <end position="306"/>
    </location>
</feature>
<dbReference type="STRING" id="1237149.C900_02004"/>
<dbReference type="AlphaFoldDB" id="L8JWL4"/>
<dbReference type="FunFam" id="2.30.180.10:FF:000032">
    <property type="entry name" value="Fasciclin domain-containing protein, putative"/>
    <property type="match status" value="3"/>
</dbReference>
<dbReference type="InterPro" id="IPR036378">
    <property type="entry name" value="FAS1_dom_sf"/>
</dbReference>
<gene>
    <name evidence="2" type="ORF">C900_02004</name>
</gene>
<dbReference type="OrthoDB" id="1119934at2"/>
<accession>L8JWL4</accession>
<proteinExistence type="predicted"/>
<name>L8JWL4_9BACT</name>
<organism evidence="2 3">
    <name type="scientific">Fulvivirga imtechensis AK7</name>
    <dbReference type="NCBI Taxonomy" id="1237149"/>
    <lineage>
        <taxon>Bacteria</taxon>
        <taxon>Pseudomonadati</taxon>
        <taxon>Bacteroidota</taxon>
        <taxon>Cytophagia</taxon>
        <taxon>Cytophagales</taxon>
        <taxon>Fulvivirgaceae</taxon>
        <taxon>Fulvivirga</taxon>
    </lineage>
</organism>
<dbReference type="EMBL" id="AMZN01000029">
    <property type="protein sequence ID" value="ELR72009.1"/>
    <property type="molecule type" value="Genomic_DNA"/>
</dbReference>
<dbReference type="InterPro" id="IPR000782">
    <property type="entry name" value="FAS1_domain"/>
</dbReference>
<comment type="caution">
    <text evidence="2">The sequence shown here is derived from an EMBL/GenBank/DDBJ whole genome shotgun (WGS) entry which is preliminary data.</text>
</comment>
<feature type="domain" description="FAS1" evidence="1">
    <location>
        <begin position="454"/>
        <end position="596"/>
    </location>
</feature>
<dbReference type="Proteomes" id="UP000011135">
    <property type="component" value="Unassembled WGS sequence"/>
</dbReference>
<keyword evidence="3" id="KW-1185">Reference proteome</keyword>
<evidence type="ECO:0000313" key="2">
    <source>
        <dbReference type="EMBL" id="ELR72009.1"/>
    </source>
</evidence>
<dbReference type="PANTHER" id="PTHR10900:SF77">
    <property type="entry name" value="FI19380P1"/>
    <property type="match status" value="1"/>
</dbReference>
<protein>
    <recommendedName>
        <fullName evidence="1">FAS1 domain-containing protein</fullName>
    </recommendedName>
</protein>
<dbReference type="InterPro" id="IPR050904">
    <property type="entry name" value="Adhesion/Biosynth-related"/>
</dbReference>
<dbReference type="eggNOG" id="COG2335">
    <property type="taxonomic scope" value="Bacteria"/>
</dbReference>
<dbReference type="PANTHER" id="PTHR10900">
    <property type="entry name" value="PERIOSTIN-RELATED"/>
    <property type="match status" value="1"/>
</dbReference>
<dbReference type="Pfam" id="PF02469">
    <property type="entry name" value="Fasciclin"/>
    <property type="match status" value="4"/>
</dbReference>
<reference evidence="2 3" key="1">
    <citation type="submission" date="2012-12" db="EMBL/GenBank/DDBJ databases">
        <title>Genome assembly of Fulvivirga imtechensis AK7.</title>
        <authorList>
            <person name="Nupur N."/>
            <person name="Khatri I."/>
            <person name="Kumar R."/>
            <person name="Subramanian S."/>
            <person name="Pinnaka A."/>
        </authorList>
    </citation>
    <scope>NUCLEOTIDE SEQUENCE [LARGE SCALE GENOMIC DNA]</scope>
    <source>
        <strain evidence="2 3">AK7</strain>
    </source>
</reference>
<evidence type="ECO:0000313" key="3">
    <source>
        <dbReference type="Proteomes" id="UP000011135"/>
    </source>
</evidence>
<dbReference type="PROSITE" id="PS50213">
    <property type="entry name" value="FAS1"/>
    <property type="match status" value="4"/>
</dbReference>
<dbReference type="GO" id="GO:0005615">
    <property type="term" value="C:extracellular space"/>
    <property type="evidence" value="ECO:0007669"/>
    <property type="project" value="TreeGrafter"/>
</dbReference>
<sequence>MKIAISITSTLKRSYSLILAFLLPFVLLTTGCGDDDSEARPQTIVDVAIANGYNTLAAALVEAELDDELSGTTAYTVFAPTDEAFAALGITKDNVSGVANLEKILLYHVASGTVNSEDLITGEVATLSGENISIDASALTVNGISIVEPFDVPASNGVIHTIAGVLMPSAPNIVETAAATSSLSTLYQLLGNYPDLVGALSGDGPFTVFAPTNNAFAGLLDAIGQDDISNVPEDVVKRILQYHVVAGAALASTDLSDGQTASTVLSNNDQITVGISGSTVTVNNATVTTADVEASNGIVHIIDAVLVPGLEESILNTIVEPAYFSNDFSILTAAVVEADLLSVLIDPAANYTLFAPNDDAFEAAGVTALEGLDLAGILQYHVLGSEVFASDLPSTTGGFATAVTTLNGDFYLTNNSNGVFINGNSQVQVATNSGGALDYNNGVVHVISRTLIPAELDVVGIATNAGFTDLAAALEEAGLVSTLQEAGPFTVFAPTNAAFQTLYSALGIDGPEDVDPTLGAGTLESILTYHVLSGRVFSSDLTDGLEATTVEGNTFVVNVGDAVTLTDKDPDVANPVVTNTDVLAANGVVHIIDAVLLPVDTAL</sequence>